<dbReference type="InterPro" id="IPR036047">
    <property type="entry name" value="F-box-like_dom_sf"/>
</dbReference>
<evidence type="ECO:0000259" key="2">
    <source>
        <dbReference type="PROSITE" id="PS50181"/>
    </source>
</evidence>
<evidence type="ECO:0000256" key="1">
    <source>
        <dbReference type="SAM" id="MobiDB-lite"/>
    </source>
</evidence>
<dbReference type="Pfam" id="PF12937">
    <property type="entry name" value="F-box-like"/>
    <property type="match status" value="1"/>
</dbReference>
<dbReference type="InterPro" id="IPR001810">
    <property type="entry name" value="F-box_dom"/>
</dbReference>
<dbReference type="SMART" id="SM00256">
    <property type="entry name" value="FBOX"/>
    <property type="match status" value="1"/>
</dbReference>
<keyword evidence="4" id="KW-1185">Reference proteome</keyword>
<dbReference type="SUPFAM" id="SSF81383">
    <property type="entry name" value="F-box domain"/>
    <property type="match status" value="1"/>
</dbReference>
<comment type="caution">
    <text evidence="3">The sequence shown here is derived from an EMBL/GenBank/DDBJ whole genome shotgun (WGS) entry which is preliminary data.</text>
</comment>
<evidence type="ECO:0000313" key="3">
    <source>
        <dbReference type="EMBL" id="KAK6497033.1"/>
    </source>
</evidence>
<gene>
    <name evidence="3" type="ORF">TWF481_002012</name>
</gene>
<dbReference type="Proteomes" id="UP001370758">
    <property type="component" value="Unassembled WGS sequence"/>
</dbReference>
<dbReference type="PROSITE" id="PS50181">
    <property type="entry name" value="FBOX"/>
    <property type="match status" value="1"/>
</dbReference>
<proteinExistence type="predicted"/>
<accession>A0AAV9VV53</accession>
<feature type="region of interest" description="Disordered" evidence="1">
    <location>
        <begin position="436"/>
        <end position="461"/>
    </location>
</feature>
<sequence>MLNLRFFTYVSTMASQCALLDLPHELLHQVLLNVDPADLARVRLTCAFLDQYLKKNELLFKELYLQFWDEPLEKAPTSIGPTWETRLQNVVWLQKVLASEHVHTKLNDYQRVVQLISALLQVKDPATSKNLDFFDEAFGKLNLDTLLCRSSLFQEAGDKAHLTADTEFERQLSAKLHCYYGIPIDPRGRKSKPTHPWARSRVYDLRNYDTNTMWGPFRDDGSGRVDWEMVEAIMVVLGFNMEVLAEESDVSFGSLWAVKFRGAVPYSAPHLKCSLVNDPELPLEARDPYGVTGTWLRVVCFLDYHDFYAFNFGSLAPADGGPRPPIDIREAIRFIKLGITVTKVEPPGPEDGQALPVVHFKGASRLMPAFSDPNANSELTGTVRLTREGEIRWTSFSIFQGEERWRSEGIQVGGLCTARGVLGTWFDKDFDPHGPAGPTAFWKTSNEVDPNLGEPDEGESL</sequence>
<evidence type="ECO:0000313" key="4">
    <source>
        <dbReference type="Proteomes" id="UP001370758"/>
    </source>
</evidence>
<name>A0AAV9VV53_9PEZI</name>
<organism evidence="3 4">
    <name type="scientific">Arthrobotrys musiformis</name>
    <dbReference type="NCBI Taxonomy" id="47236"/>
    <lineage>
        <taxon>Eukaryota</taxon>
        <taxon>Fungi</taxon>
        <taxon>Dikarya</taxon>
        <taxon>Ascomycota</taxon>
        <taxon>Pezizomycotina</taxon>
        <taxon>Orbiliomycetes</taxon>
        <taxon>Orbiliales</taxon>
        <taxon>Orbiliaceae</taxon>
        <taxon>Arthrobotrys</taxon>
    </lineage>
</organism>
<reference evidence="3 4" key="1">
    <citation type="submission" date="2023-08" db="EMBL/GenBank/DDBJ databases">
        <authorList>
            <person name="Palmer J.M."/>
        </authorList>
    </citation>
    <scope>NUCLEOTIDE SEQUENCE [LARGE SCALE GENOMIC DNA]</scope>
    <source>
        <strain evidence="3 4">TWF481</strain>
    </source>
</reference>
<dbReference type="AlphaFoldDB" id="A0AAV9VV53"/>
<protein>
    <recommendedName>
        <fullName evidence="2">F-box domain-containing protein</fullName>
    </recommendedName>
</protein>
<feature type="domain" description="F-box" evidence="2">
    <location>
        <begin position="16"/>
        <end position="63"/>
    </location>
</feature>
<dbReference type="EMBL" id="JAVHJL010000010">
    <property type="protein sequence ID" value="KAK6497033.1"/>
    <property type="molecule type" value="Genomic_DNA"/>
</dbReference>